<reference evidence="1 2" key="1">
    <citation type="journal article" date="2012" name="Science">
        <title>The Paleozoic origin of enzymatic lignin decomposition reconstructed from 31 fungal genomes.</title>
        <authorList>
            <person name="Floudas D."/>
            <person name="Binder M."/>
            <person name="Riley R."/>
            <person name="Barry K."/>
            <person name="Blanchette R.A."/>
            <person name="Henrissat B."/>
            <person name="Martinez A.T."/>
            <person name="Otillar R."/>
            <person name="Spatafora J.W."/>
            <person name="Yadav J.S."/>
            <person name="Aerts A."/>
            <person name="Benoit I."/>
            <person name="Boyd A."/>
            <person name="Carlson A."/>
            <person name="Copeland A."/>
            <person name="Coutinho P.M."/>
            <person name="de Vries R.P."/>
            <person name="Ferreira P."/>
            <person name="Findley K."/>
            <person name="Foster B."/>
            <person name="Gaskell J."/>
            <person name="Glotzer D."/>
            <person name="Gorecki P."/>
            <person name="Heitman J."/>
            <person name="Hesse C."/>
            <person name="Hori C."/>
            <person name="Igarashi K."/>
            <person name="Jurgens J.A."/>
            <person name="Kallen N."/>
            <person name="Kersten P."/>
            <person name="Kohler A."/>
            <person name="Kuees U."/>
            <person name="Kumar T.K.A."/>
            <person name="Kuo A."/>
            <person name="LaButti K."/>
            <person name="Larrondo L.F."/>
            <person name="Lindquist E."/>
            <person name="Ling A."/>
            <person name="Lombard V."/>
            <person name="Lucas S."/>
            <person name="Lundell T."/>
            <person name="Martin R."/>
            <person name="McLaughlin D.J."/>
            <person name="Morgenstern I."/>
            <person name="Morin E."/>
            <person name="Murat C."/>
            <person name="Nagy L.G."/>
            <person name="Nolan M."/>
            <person name="Ohm R.A."/>
            <person name="Patyshakuliyeva A."/>
            <person name="Rokas A."/>
            <person name="Ruiz-Duenas F.J."/>
            <person name="Sabat G."/>
            <person name="Salamov A."/>
            <person name="Samejima M."/>
            <person name="Schmutz J."/>
            <person name="Slot J.C."/>
            <person name="St John F."/>
            <person name="Stenlid J."/>
            <person name="Sun H."/>
            <person name="Sun S."/>
            <person name="Syed K."/>
            <person name="Tsang A."/>
            <person name="Wiebenga A."/>
            <person name="Young D."/>
            <person name="Pisabarro A."/>
            <person name="Eastwood D.C."/>
            <person name="Martin F."/>
            <person name="Cullen D."/>
            <person name="Grigoriev I.V."/>
            <person name="Hibbett D.S."/>
        </authorList>
    </citation>
    <scope>NUCLEOTIDE SEQUENCE [LARGE SCALE GENOMIC DNA]</scope>
    <source>
        <strain evidence="1 2">ATCC 11539</strain>
    </source>
</reference>
<dbReference type="eggNOG" id="ENOG502SVC6">
    <property type="taxonomic scope" value="Eukaryota"/>
</dbReference>
<name>S7S0M0_GLOTA</name>
<dbReference type="Gene3D" id="3.80.10.10">
    <property type="entry name" value="Ribonuclease Inhibitor"/>
    <property type="match status" value="1"/>
</dbReference>
<keyword evidence="2" id="KW-1185">Reference proteome</keyword>
<evidence type="ECO:0000313" key="1">
    <source>
        <dbReference type="EMBL" id="EPQ60910.1"/>
    </source>
</evidence>
<proteinExistence type="predicted"/>
<dbReference type="HOGENOM" id="CLU_018544_12_4_1"/>
<dbReference type="PANTHER" id="PTHR38926">
    <property type="entry name" value="F-BOX DOMAIN CONTAINING PROTEIN, EXPRESSED"/>
    <property type="match status" value="1"/>
</dbReference>
<dbReference type="OrthoDB" id="3365698at2759"/>
<dbReference type="KEGG" id="gtr:GLOTRDRAFT_135509"/>
<organism evidence="1 2">
    <name type="scientific">Gloeophyllum trabeum (strain ATCC 11539 / FP-39264 / Madison 617)</name>
    <name type="common">Brown rot fungus</name>
    <dbReference type="NCBI Taxonomy" id="670483"/>
    <lineage>
        <taxon>Eukaryota</taxon>
        <taxon>Fungi</taxon>
        <taxon>Dikarya</taxon>
        <taxon>Basidiomycota</taxon>
        <taxon>Agaricomycotina</taxon>
        <taxon>Agaricomycetes</taxon>
        <taxon>Gloeophyllales</taxon>
        <taxon>Gloeophyllaceae</taxon>
        <taxon>Gloeophyllum</taxon>
    </lineage>
</organism>
<dbReference type="PANTHER" id="PTHR38926:SF5">
    <property type="entry name" value="F-BOX AND LEUCINE-RICH REPEAT PROTEIN 6"/>
    <property type="match status" value="1"/>
</dbReference>
<gene>
    <name evidence="1" type="ORF">GLOTRDRAFT_135509</name>
</gene>
<dbReference type="InterPro" id="IPR032675">
    <property type="entry name" value="LRR_dom_sf"/>
</dbReference>
<dbReference type="Gene3D" id="1.20.1280.50">
    <property type="match status" value="1"/>
</dbReference>
<sequence length="429" mass="48193">MHRAPVEMLPLEMLSEIFCHCLDHSETYMSPHRNRAPLLLTRVCRSWRRCAITTPALWTSLRLYSPFTEHQYRSLVSLADLWLQRSGARPLSLSLTIPDPHSLPASLLSHLPRCTRLHLAAPDPFSAALRDNMPLLESLSLTSPKDHAFYPKEPTFPLDISAPRLRALALDGFPHRLVLPWAQLTHLRVANWEPTKPWLSLLRECSALTSCSLSPAGEILLVGGAPTPIVFPALESLRVHPTRVLGFVRVLEHFAAPNLKHLDVAVPGNIVPLCREVAPLLARSQCQLQSLALAGLRLDAFEDFRALCALVPNLTRLSIAGIGRMSFPSRMFFDEMTRKEGRGCLLPQLEALEMRLSVGKTDFPDDAIEEMLRSRIAGQHSGCSRMRSADVYVHRRIHDWIASLVDQGTHWYISEQGEVVQQRLEAGER</sequence>
<protein>
    <submittedName>
        <fullName evidence="1">Uncharacterized protein</fullName>
    </submittedName>
</protein>
<dbReference type="RefSeq" id="XP_007861208.1">
    <property type="nucleotide sequence ID" value="XM_007863017.1"/>
</dbReference>
<evidence type="ECO:0000313" key="2">
    <source>
        <dbReference type="Proteomes" id="UP000030669"/>
    </source>
</evidence>
<dbReference type="OMA" id="CHHIAKL"/>
<dbReference type="STRING" id="670483.S7S0M0"/>
<dbReference type="EMBL" id="KB469296">
    <property type="protein sequence ID" value="EPQ60910.1"/>
    <property type="molecule type" value="Genomic_DNA"/>
</dbReference>
<dbReference type="Proteomes" id="UP000030669">
    <property type="component" value="Unassembled WGS sequence"/>
</dbReference>
<dbReference type="AlphaFoldDB" id="S7S0M0"/>
<dbReference type="SUPFAM" id="SSF52047">
    <property type="entry name" value="RNI-like"/>
    <property type="match status" value="1"/>
</dbReference>
<dbReference type="GeneID" id="19303339"/>
<accession>S7S0M0</accession>